<dbReference type="Gene3D" id="3.40.50.850">
    <property type="entry name" value="Isochorismatase-like"/>
    <property type="match status" value="1"/>
</dbReference>
<dbReference type="GO" id="GO:0016787">
    <property type="term" value="F:hydrolase activity"/>
    <property type="evidence" value="ECO:0007669"/>
    <property type="project" value="UniProtKB-KW"/>
</dbReference>
<dbReference type="PANTHER" id="PTHR43540">
    <property type="entry name" value="PEROXYUREIDOACRYLATE/UREIDOACRYLATE AMIDOHYDROLASE-RELATED"/>
    <property type="match status" value="1"/>
</dbReference>
<feature type="domain" description="Isochorismatase-like" evidence="2">
    <location>
        <begin position="1"/>
        <end position="78"/>
    </location>
</feature>
<evidence type="ECO:0000256" key="1">
    <source>
        <dbReference type="ARBA" id="ARBA00022801"/>
    </source>
</evidence>
<proteinExistence type="predicted"/>
<dbReference type="InterPro" id="IPR036380">
    <property type="entry name" value="Isochorismatase-like_sf"/>
</dbReference>
<evidence type="ECO:0000259" key="2">
    <source>
        <dbReference type="Pfam" id="PF00857"/>
    </source>
</evidence>
<accession>A0A544SBD1</accession>
<protein>
    <submittedName>
        <fullName evidence="3">Cystein hydrolase</fullName>
    </submittedName>
</protein>
<dbReference type="RefSeq" id="WP_052168621.1">
    <property type="nucleotide sequence ID" value="NZ_JACWHH010000003.1"/>
</dbReference>
<organism evidence="3">
    <name type="scientific">Pseudomonas aeruginosa</name>
    <dbReference type="NCBI Taxonomy" id="287"/>
    <lineage>
        <taxon>Bacteria</taxon>
        <taxon>Pseudomonadati</taxon>
        <taxon>Pseudomonadota</taxon>
        <taxon>Gammaproteobacteria</taxon>
        <taxon>Pseudomonadales</taxon>
        <taxon>Pseudomonadaceae</taxon>
        <taxon>Pseudomonas</taxon>
    </lineage>
</organism>
<evidence type="ECO:0000313" key="3">
    <source>
        <dbReference type="EMBL" id="QCF28914.1"/>
    </source>
</evidence>
<dbReference type="InterPro" id="IPR050272">
    <property type="entry name" value="Isochorismatase-like_hydrls"/>
</dbReference>
<dbReference type="PANTHER" id="PTHR43540:SF1">
    <property type="entry name" value="ISOCHORISMATASE HYDROLASE"/>
    <property type="match status" value="1"/>
</dbReference>
<dbReference type="InterPro" id="IPR000868">
    <property type="entry name" value="Isochorismatase-like_dom"/>
</dbReference>
<reference evidence="3" key="1">
    <citation type="submission" date="2019-02" db="EMBL/GenBank/DDBJ databases">
        <title>Novel Tn1721-like structure containing novel class C beta-lactamase PAC-1 from Pseudomonas aeruginosa.</title>
        <authorList>
            <person name="Bour M."/>
            <person name="Fournier D."/>
            <person name="Jove T."/>
            <person name="Plesiat P."/>
        </authorList>
    </citation>
    <scope>NUCLEOTIDE SEQUENCE</scope>
    <source>
        <strain evidence="3">174313</strain>
    </source>
</reference>
<dbReference type="Pfam" id="PF00857">
    <property type="entry name" value="Isochorismatase"/>
    <property type="match status" value="1"/>
</dbReference>
<dbReference type="AlphaFoldDB" id="A0A544SBD1"/>
<dbReference type="CDD" id="cd00431">
    <property type="entry name" value="cysteine_hydrolases"/>
    <property type="match status" value="1"/>
</dbReference>
<name>A0A544SBD1_PSEAI</name>
<dbReference type="SUPFAM" id="SSF52499">
    <property type="entry name" value="Isochorismatase-like hydrolases"/>
    <property type="match status" value="1"/>
</dbReference>
<keyword evidence="1 3" id="KW-0378">Hydrolase</keyword>
<sequence length="83" mass="8989">MSAFYATSLEAILRANKIDRLLIAGVSSSWAVHSAVRDAHDRDYEVVVVEDACAAASEEEHLAAMRLMAHITHVTTSHAVGEL</sequence>
<dbReference type="EMBL" id="MK534438">
    <property type="protein sequence ID" value="QCF28914.1"/>
    <property type="molecule type" value="Genomic_DNA"/>
</dbReference>